<feature type="transmembrane region" description="Helical" evidence="12">
    <location>
        <begin position="44"/>
        <end position="60"/>
    </location>
</feature>
<dbReference type="CDD" id="cd17369">
    <property type="entry name" value="MFS_ShiA_like"/>
    <property type="match status" value="1"/>
</dbReference>
<feature type="domain" description="Major facilitator superfamily (MFS) profile" evidence="13">
    <location>
        <begin position="29"/>
        <end position="438"/>
    </location>
</feature>
<dbReference type="Pfam" id="PF00083">
    <property type="entry name" value="Sugar_tr"/>
    <property type="match status" value="1"/>
</dbReference>
<feature type="transmembrane region" description="Helical" evidence="12">
    <location>
        <begin position="167"/>
        <end position="189"/>
    </location>
</feature>
<dbReference type="InterPro" id="IPR005828">
    <property type="entry name" value="MFS_sugar_transport-like"/>
</dbReference>
<organism evidence="14 15">
    <name type="scientific">Labedella endophytica</name>
    <dbReference type="NCBI Taxonomy" id="1523160"/>
    <lineage>
        <taxon>Bacteria</taxon>
        <taxon>Bacillati</taxon>
        <taxon>Actinomycetota</taxon>
        <taxon>Actinomycetes</taxon>
        <taxon>Micrococcales</taxon>
        <taxon>Microbacteriaceae</taxon>
        <taxon>Labedella</taxon>
    </lineage>
</organism>
<comment type="caution">
    <text evidence="14">The sequence shown here is derived from an EMBL/GenBank/DDBJ whole genome shotgun (WGS) entry which is preliminary data.</text>
</comment>
<dbReference type="GO" id="GO:0005886">
    <property type="term" value="C:plasma membrane"/>
    <property type="evidence" value="ECO:0007669"/>
    <property type="project" value="UniProtKB-SubCell"/>
</dbReference>
<keyword evidence="6" id="KW-0769">Symport</keyword>
<feature type="transmembrane region" description="Helical" evidence="12">
    <location>
        <begin position="102"/>
        <end position="120"/>
    </location>
</feature>
<feature type="transmembrane region" description="Helical" evidence="12">
    <location>
        <begin position="72"/>
        <end position="90"/>
    </location>
</feature>
<feature type="transmembrane region" description="Helical" evidence="12">
    <location>
        <begin position="415"/>
        <end position="433"/>
    </location>
</feature>
<keyword evidence="7 12" id="KW-1133">Transmembrane helix</keyword>
<accession>A0A3S0VRP8</accession>
<evidence type="ECO:0000313" key="15">
    <source>
        <dbReference type="Proteomes" id="UP000274909"/>
    </source>
</evidence>
<keyword evidence="4" id="KW-1003">Cell membrane</keyword>
<evidence type="ECO:0000313" key="14">
    <source>
        <dbReference type="EMBL" id="RUQ98230.1"/>
    </source>
</evidence>
<evidence type="ECO:0000256" key="4">
    <source>
        <dbReference type="ARBA" id="ARBA00022475"/>
    </source>
</evidence>
<dbReference type="GO" id="GO:0015293">
    <property type="term" value="F:symporter activity"/>
    <property type="evidence" value="ECO:0007669"/>
    <property type="project" value="UniProtKB-KW"/>
</dbReference>
<feature type="transmembrane region" description="Helical" evidence="12">
    <location>
        <begin position="391"/>
        <end position="409"/>
    </location>
</feature>
<evidence type="ECO:0000259" key="13">
    <source>
        <dbReference type="PROSITE" id="PS50850"/>
    </source>
</evidence>
<feature type="transmembrane region" description="Helical" evidence="12">
    <location>
        <begin position="126"/>
        <end position="146"/>
    </location>
</feature>
<reference evidence="14 15" key="1">
    <citation type="submission" date="2018-12" db="EMBL/GenBank/DDBJ databases">
        <authorList>
            <person name="Li F."/>
        </authorList>
    </citation>
    <scope>NUCLEOTIDE SEQUENCE [LARGE SCALE GENOMIC DNA]</scope>
    <source>
        <strain evidence="14 15">EGI 6500705</strain>
    </source>
</reference>
<evidence type="ECO:0000256" key="3">
    <source>
        <dbReference type="ARBA" id="ARBA00022448"/>
    </source>
</evidence>
<feature type="transmembrane region" description="Helical" evidence="12">
    <location>
        <begin position="344"/>
        <end position="370"/>
    </location>
</feature>
<dbReference type="PANTHER" id="PTHR43045">
    <property type="entry name" value="SHIKIMATE TRANSPORTER"/>
    <property type="match status" value="1"/>
</dbReference>
<evidence type="ECO:0000256" key="9">
    <source>
        <dbReference type="ARBA" id="ARBA00037295"/>
    </source>
</evidence>
<evidence type="ECO:0000256" key="7">
    <source>
        <dbReference type="ARBA" id="ARBA00022989"/>
    </source>
</evidence>
<keyword evidence="3" id="KW-0813">Transport</keyword>
<sequence length="457" mass="48910">MKGPRTMASSSPAASRSETSPTAPSPRKAVSAAFAGAFIEWYDFYLYGTAAALVFPQIFFPEADPTVSLLQSFGSFAAGFLMRPLGAVVFGHFGDRIGRKNMLILTVLLIGICTFGIGLLPGYEQIGVWAVVLLLLARLVQGFGIGGEFGGGSLVALENAPTGRRGLMGSFHQMGTPAGLLVSTGIFSLMQLLPEEQFMSWGWRVPFLISGIFVIAAFLIRRSLPETPAFTADADEVRSIPFFSLIRESWRNLLLGIGARMADAVTYNIINVFAISFVTTYLGLPSALILVGFTISAAVQIFLLPLFGAWSDRVGRRPVYLTGIAICAVGGLAYFPILQLNQPLTTWLIIVAVHAIGTGMMFSIQGAFFAEMFGTRMRYTGLGVVYQSSSLIGGAPTPVIAVALTSAFLGSFWPAVIYLVAMCVISGICVLLVSDNSKVDLSDTASITTRRAKQVRS</sequence>
<evidence type="ECO:0000256" key="5">
    <source>
        <dbReference type="ARBA" id="ARBA00022692"/>
    </source>
</evidence>
<dbReference type="InterPro" id="IPR020846">
    <property type="entry name" value="MFS_dom"/>
</dbReference>
<evidence type="ECO:0000256" key="10">
    <source>
        <dbReference type="ARBA" id="ARBA00039918"/>
    </source>
</evidence>
<dbReference type="Pfam" id="PF07690">
    <property type="entry name" value="MFS_1"/>
    <property type="match status" value="1"/>
</dbReference>
<feature type="transmembrane region" description="Helical" evidence="12">
    <location>
        <begin position="319"/>
        <end position="338"/>
    </location>
</feature>
<comment type="function">
    <text evidence="9">May be a proton symporter involved in the uptake of osmolytes such as proline and glycine betaine.</text>
</comment>
<dbReference type="PROSITE" id="PS50850">
    <property type="entry name" value="MFS"/>
    <property type="match status" value="1"/>
</dbReference>
<evidence type="ECO:0000256" key="2">
    <source>
        <dbReference type="ARBA" id="ARBA00008240"/>
    </source>
</evidence>
<evidence type="ECO:0000256" key="8">
    <source>
        <dbReference type="ARBA" id="ARBA00023136"/>
    </source>
</evidence>
<keyword evidence="5 12" id="KW-0812">Transmembrane</keyword>
<dbReference type="InterPro" id="IPR036259">
    <property type="entry name" value="MFS_trans_sf"/>
</dbReference>
<comment type="similarity">
    <text evidence="2">Belongs to the major facilitator superfamily. Metabolite:H+ Symporter (MHS) family (TC 2.A.1.6) family.</text>
</comment>
<evidence type="ECO:0000256" key="1">
    <source>
        <dbReference type="ARBA" id="ARBA00004651"/>
    </source>
</evidence>
<dbReference type="InterPro" id="IPR011701">
    <property type="entry name" value="MFS"/>
</dbReference>
<keyword evidence="15" id="KW-1185">Reference proteome</keyword>
<feature type="region of interest" description="Disordered" evidence="11">
    <location>
        <begin position="1"/>
        <end position="26"/>
    </location>
</feature>
<keyword evidence="8 12" id="KW-0472">Membrane</keyword>
<dbReference type="Proteomes" id="UP000274909">
    <property type="component" value="Unassembled WGS sequence"/>
</dbReference>
<feature type="transmembrane region" description="Helical" evidence="12">
    <location>
        <begin position="288"/>
        <end position="307"/>
    </location>
</feature>
<dbReference type="FunFam" id="1.20.1250.20:FF:000001">
    <property type="entry name" value="Dicarboxylate MFS transporter"/>
    <property type="match status" value="1"/>
</dbReference>
<name>A0A3S0VRP8_9MICO</name>
<evidence type="ECO:0000256" key="12">
    <source>
        <dbReference type="SAM" id="Phobius"/>
    </source>
</evidence>
<dbReference type="AlphaFoldDB" id="A0A3S0VRP8"/>
<gene>
    <name evidence="14" type="ORF">ELQ94_14545</name>
</gene>
<evidence type="ECO:0000256" key="6">
    <source>
        <dbReference type="ARBA" id="ARBA00022847"/>
    </source>
</evidence>
<dbReference type="EMBL" id="RZGZ01000004">
    <property type="protein sequence ID" value="RUQ98230.1"/>
    <property type="molecule type" value="Genomic_DNA"/>
</dbReference>
<dbReference type="OrthoDB" id="8953821at2"/>
<proteinExistence type="inferred from homology"/>
<evidence type="ECO:0000256" key="11">
    <source>
        <dbReference type="SAM" id="MobiDB-lite"/>
    </source>
</evidence>
<feature type="transmembrane region" description="Helical" evidence="12">
    <location>
        <begin position="264"/>
        <end position="282"/>
    </location>
</feature>
<dbReference type="SUPFAM" id="SSF103473">
    <property type="entry name" value="MFS general substrate transporter"/>
    <property type="match status" value="1"/>
</dbReference>
<dbReference type="Gene3D" id="1.20.1250.20">
    <property type="entry name" value="MFS general substrate transporter like domains"/>
    <property type="match status" value="2"/>
</dbReference>
<feature type="transmembrane region" description="Helical" evidence="12">
    <location>
        <begin position="201"/>
        <end position="220"/>
    </location>
</feature>
<dbReference type="PANTHER" id="PTHR43045:SF1">
    <property type="entry name" value="SHIKIMATE TRANSPORTER"/>
    <property type="match status" value="1"/>
</dbReference>
<comment type="subcellular location">
    <subcellularLocation>
        <location evidence="1">Cell membrane</location>
        <topology evidence="1">Multi-pass membrane protein</topology>
    </subcellularLocation>
</comment>
<protein>
    <recommendedName>
        <fullName evidence="10">Putative proline/betaine transporter</fullName>
    </recommendedName>
</protein>